<dbReference type="InterPro" id="IPR044730">
    <property type="entry name" value="RNase_H-like_dom_plant"/>
</dbReference>
<dbReference type="Gene3D" id="3.30.420.10">
    <property type="entry name" value="Ribonuclease H-like superfamily/Ribonuclease H"/>
    <property type="match status" value="1"/>
</dbReference>
<reference evidence="2 3" key="1">
    <citation type="journal article" date="2020" name="BMC Genomics">
        <title>Intraspecific diversification of the crop wild relative Brassica cretica Lam. using demographic model selection.</title>
        <authorList>
            <person name="Kioukis A."/>
            <person name="Michalopoulou V.A."/>
            <person name="Briers L."/>
            <person name="Pirintsos S."/>
            <person name="Studholme D.J."/>
            <person name="Pavlidis P."/>
            <person name="Sarris P.F."/>
        </authorList>
    </citation>
    <scope>NUCLEOTIDE SEQUENCE [LARGE SCALE GENOMIC DNA]</scope>
    <source>
        <strain evidence="3">cv. PFS-1207/04</strain>
    </source>
</reference>
<evidence type="ECO:0000259" key="1">
    <source>
        <dbReference type="Pfam" id="PF13456"/>
    </source>
</evidence>
<feature type="domain" description="RNase H type-1" evidence="1">
    <location>
        <begin position="9"/>
        <end position="80"/>
    </location>
</feature>
<name>A0ABQ7D8G9_BRACR</name>
<dbReference type="PANTHER" id="PTHR47074:SF11">
    <property type="entry name" value="REVERSE TRANSCRIPTASE-LIKE PROTEIN"/>
    <property type="match status" value="1"/>
</dbReference>
<evidence type="ECO:0000313" key="3">
    <source>
        <dbReference type="Proteomes" id="UP000266723"/>
    </source>
</evidence>
<keyword evidence="3" id="KW-1185">Reference proteome</keyword>
<proteinExistence type="predicted"/>
<comment type="caution">
    <text evidence="2">The sequence shown here is derived from an EMBL/GenBank/DDBJ whole genome shotgun (WGS) entry which is preliminary data.</text>
</comment>
<dbReference type="Proteomes" id="UP000266723">
    <property type="component" value="Unassembled WGS sequence"/>
</dbReference>
<dbReference type="CDD" id="cd06222">
    <property type="entry name" value="RNase_H_like"/>
    <property type="match status" value="1"/>
</dbReference>
<dbReference type="InterPro" id="IPR052929">
    <property type="entry name" value="RNase_H-like_EbsB-rel"/>
</dbReference>
<evidence type="ECO:0000313" key="2">
    <source>
        <dbReference type="EMBL" id="KAF3568000.1"/>
    </source>
</evidence>
<dbReference type="InterPro" id="IPR036397">
    <property type="entry name" value="RNaseH_sf"/>
</dbReference>
<dbReference type="Pfam" id="PF13456">
    <property type="entry name" value="RVT_3"/>
    <property type="match status" value="1"/>
</dbReference>
<gene>
    <name evidence="2" type="ORF">DY000_02019659</name>
</gene>
<dbReference type="PANTHER" id="PTHR47074">
    <property type="entry name" value="BNAC02G40300D PROTEIN"/>
    <property type="match status" value="1"/>
</dbReference>
<organism evidence="2 3">
    <name type="scientific">Brassica cretica</name>
    <name type="common">Mustard</name>
    <dbReference type="NCBI Taxonomy" id="69181"/>
    <lineage>
        <taxon>Eukaryota</taxon>
        <taxon>Viridiplantae</taxon>
        <taxon>Streptophyta</taxon>
        <taxon>Embryophyta</taxon>
        <taxon>Tracheophyta</taxon>
        <taxon>Spermatophyta</taxon>
        <taxon>Magnoliopsida</taxon>
        <taxon>eudicotyledons</taxon>
        <taxon>Gunneridae</taxon>
        <taxon>Pentapetalae</taxon>
        <taxon>rosids</taxon>
        <taxon>malvids</taxon>
        <taxon>Brassicales</taxon>
        <taxon>Brassicaceae</taxon>
        <taxon>Brassiceae</taxon>
        <taxon>Brassica</taxon>
    </lineage>
</organism>
<dbReference type="InterPro" id="IPR002156">
    <property type="entry name" value="RNaseH_domain"/>
</dbReference>
<protein>
    <recommendedName>
        <fullName evidence="1">RNase H type-1 domain-containing protein</fullName>
    </recommendedName>
</protein>
<dbReference type="EMBL" id="QGKV02000759">
    <property type="protein sequence ID" value="KAF3568000.1"/>
    <property type="molecule type" value="Genomic_DNA"/>
</dbReference>
<sequence>MLNRASRLRHQGLLAGLGWTIKTSRETQRFSSSTNFVMSPLMAEGLAMRKAIRKSKELGIRRLKCESDSSQLIKALNSSTEPLEIYGIIY</sequence>
<accession>A0ABQ7D8G9</accession>